<dbReference type="InterPro" id="IPR043519">
    <property type="entry name" value="NT_sf"/>
</dbReference>
<dbReference type="STRING" id="630515.SAMN04489812_2877"/>
<dbReference type="SUPFAM" id="SSF81301">
    <property type="entry name" value="Nucleotidyltransferase"/>
    <property type="match status" value="1"/>
</dbReference>
<proteinExistence type="predicted"/>
<accession>A0A1H1UPE5</accession>
<dbReference type="EMBL" id="LT629772">
    <property type="protein sequence ID" value="SDS74402.1"/>
    <property type="molecule type" value="Genomic_DNA"/>
</dbReference>
<dbReference type="OrthoDB" id="5179643at2"/>
<organism evidence="1 2">
    <name type="scientific">Microlunatus soli</name>
    <dbReference type="NCBI Taxonomy" id="630515"/>
    <lineage>
        <taxon>Bacteria</taxon>
        <taxon>Bacillati</taxon>
        <taxon>Actinomycetota</taxon>
        <taxon>Actinomycetes</taxon>
        <taxon>Propionibacteriales</taxon>
        <taxon>Propionibacteriaceae</taxon>
        <taxon>Microlunatus</taxon>
    </lineage>
</organism>
<dbReference type="Gene3D" id="3.30.460.40">
    <property type="match status" value="1"/>
</dbReference>
<evidence type="ECO:0008006" key="3">
    <source>
        <dbReference type="Google" id="ProtNLM"/>
    </source>
</evidence>
<name>A0A1H1UPE5_9ACTN</name>
<evidence type="ECO:0000313" key="1">
    <source>
        <dbReference type="EMBL" id="SDS74402.1"/>
    </source>
</evidence>
<keyword evidence="2" id="KW-1185">Reference proteome</keyword>
<reference evidence="1 2" key="1">
    <citation type="submission" date="2016-10" db="EMBL/GenBank/DDBJ databases">
        <authorList>
            <person name="de Groot N.N."/>
        </authorList>
    </citation>
    <scope>NUCLEOTIDE SEQUENCE [LARGE SCALE GENOMIC DNA]</scope>
    <source>
        <strain evidence="1 2">DSM 21800</strain>
    </source>
</reference>
<dbReference type="Proteomes" id="UP000199103">
    <property type="component" value="Chromosome I"/>
</dbReference>
<gene>
    <name evidence="1" type="ORF">SAMN04489812_2877</name>
</gene>
<evidence type="ECO:0000313" key="2">
    <source>
        <dbReference type="Proteomes" id="UP000199103"/>
    </source>
</evidence>
<sequence length="191" mass="20263">MLEEPLPQVVGDLDQLASPWALVGGLAVCARAEPRPTADIDIAVAVPDDRAATACVDSMITAGYRSRESIVHDQTGRLATVRLLAPVGEDVAVDLFFASSGVEAEVVAGAETLQIPPGVPVPVARIGHLIAVKLLWRSSAKRDRDLRALIERAGAEDVGDARCLLVAITERGYHRGRDLEAALDGWLGTDQ</sequence>
<protein>
    <recommendedName>
        <fullName evidence="3">Nucleotidyl transferase AbiEii toxin, Type IV TA system</fullName>
    </recommendedName>
</protein>
<dbReference type="AlphaFoldDB" id="A0A1H1UPE5"/>